<keyword evidence="9" id="KW-1003">Cell membrane</keyword>
<feature type="domain" description="3-deoxy-D-manno-octulosonic-acid transferase N-terminal" evidence="10">
    <location>
        <begin position="50"/>
        <end position="227"/>
    </location>
</feature>
<dbReference type="SUPFAM" id="SSF53756">
    <property type="entry name" value="UDP-Glycosyltransferase/glycogen phosphorylase"/>
    <property type="match status" value="1"/>
</dbReference>
<dbReference type="OrthoDB" id="9789797at2"/>
<evidence type="ECO:0000256" key="6">
    <source>
        <dbReference type="ARBA" id="ARBA00049183"/>
    </source>
</evidence>
<dbReference type="KEGG" id="hhe:HH_0640"/>
<evidence type="ECO:0000256" key="5">
    <source>
        <dbReference type="ARBA" id="ARBA00031445"/>
    </source>
</evidence>
<dbReference type="Proteomes" id="UP000002495">
    <property type="component" value="Chromosome"/>
</dbReference>
<dbReference type="GO" id="GO:0005886">
    <property type="term" value="C:plasma membrane"/>
    <property type="evidence" value="ECO:0007669"/>
    <property type="project" value="UniProtKB-SubCell"/>
</dbReference>
<organism evidence="11 12">
    <name type="scientific">Helicobacter hepaticus (strain ATCC 51449 / 3B1)</name>
    <dbReference type="NCBI Taxonomy" id="235279"/>
    <lineage>
        <taxon>Bacteria</taxon>
        <taxon>Pseudomonadati</taxon>
        <taxon>Campylobacterota</taxon>
        <taxon>Epsilonproteobacteria</taxon>
        <taxon>Campylobacterales</taxon>
        <taxon>Helicobacteraceae</taxon>
        <taxon>Helicobacter</taxon>
    </lineage>
</organism>
<feature type="site" description="Transition state stabilizer" evidence="8">
    <location>
        <position position="150"/>
    </location>
</feature>
<evidence type="ECO:0000313" key="11">
    <source>
        <dbReference type="EMBL" id="AAP77237.1"/>
    </source>
</evidence>
<feature type="site" description="Transition state stabilizer" evidence="8">
    <location>
        <position position="226"/>
    </location>
</feature>
<dbReference type="InterPro" id="IPR038107">
    <property type="entry name" value="Glycos_transf_N_sf"/>
</dbReference>
<evidence type="ECO:0000313" key="12">
    <source>
        <dbReference type="Proteomes" id="UP000002495"/>
    </source>
</evidence>
<evidence type="ECO:0000256" key="1">
    <source>
        <dbReference type="ARBA" id="ARBA00004713"/>
    </source>
</evidence>
<evidence type="ECO:0000256" key="3">
    <source>
        <dbReference type="ARBA" id="ARBA00019077"/>
    </source>
</evidence>
<dbReference type="PANTHER" id="PTHR42755:SF1">
    <property type="entry name" value="3-DEOXY-D-MANNO-OCTULOSONIC ACID TRANSFERASE, MITOCHONDRIAL-RELATED"/>
    <property type="match status" value="1"/>
</dbReference>
<dbReference type="HOGENOM" id="CLU_036146_2_0_7"/>
<gene>
    <name evidence="11" type="primary">waaA</name>
    <name evidence="11" type="ordered locus">HH_0640</name>
</gene>
<dbReference type="EC" id="2.4.99.12" evidence="2 9"/>
<name>Q7U327_HELHP</name>
<proteinExistence type="inferred from homology"/>
<reference evidence="11 12" key="1">
    <citation type="journal article" date="2003" name="Proc. Natl. Acad. Sci. U.S.A.">
        <title>The complete genome sequence of the carcinogenic bacterium Helicobacter hepaticus.</title>
        <authorList>
            <person name="Suerbaum S."/>
            <person name="Josenhans C."/>
            <person name="Sterzenbach T."/>
            <person name="Drescher B."/>
            <person name="Brandt P."/>
            <person name="Bell M."/>
            <person name="Droege M."/>
            <person name="Fartmann B."/>
            <person name="Fischer H.-P."/>
            <person name="Ge Z."/>
            <person name="Hoerster A."/>
            <person name="Holland R."/>
            <person name="Klein K."/>
            <person name="Koenig J."/>
            <person name="Macko L."/>
            <person name="Mendz G.L."/>
            <person name="Nyakatura G."/>
            <person name="Schauer D.B."/>
            <person name="Shen Z."/>
            <person name="Weber J."/>
            <person name="Frosch M."/>
            <person name="Fox J.G."/>
        </authorList>
    </citation>
    <scope>NUCLEOTIDE SEQUENCE [LARGE SCALE GENOMIC DNA]</scope>
    <source>
        <strain evidence="12">ATCC 51449 / 3B1</strain>
    </source>
</reference>
<dbReference type="Gene3D" id="3.40.50.2000">
    <property type="entry name" value="Glycogen Phosphorylase B"/>
    <property type="match status" value="1"/>
</dbReference>
<dbReference type="RefSeq" id="WP_011115482.1">
    <property type="nucleotide sequence ID" value="NC_004917.1"/>
</dbReference>
<comment type="subcellular location">
    <subcellularLocation>
        <location evidence="9">Cell membrane</location>
    </subcellularLocation>
</comment>
<comment type="function">
    <text evidence="9">Involved in lipopolysaccharide (LPS) biosynthesis. Catalyzes the transfer of 3-deoxy-D-manno-octulosonate (Kdo) residue(s) from CMP-Kdo to lipid IV(A), the tetraacyldisaccharide-1,4'-bisphosphate precursor of lipid A.</text>
</comment>
<keyword evidence="12" id="KW-1185">Reference proteome</keyword>
<comment type="pathway">
    <text evidence="1 9">Bacterial outer membrane biogenesis; LPS core biosynthesis.</text>
</comment>
<dbReference type="EMBL" id="AE017125">
    <property type="protein sequence ID" value="AAP77237.1"/>
    <property type="molecule type" value="Genomic_DNA"/>
</dbReference>
<evidence type="ECO:0000256" key="9">
    <source>
        <dbReference type="RuleBase" id="RU365103"/>
    </source>
</evidence>
<evidence type="ECO:0000259" key="10">
    <source>
        <dbReference type="Pfam" id="PF04413"/>
    </source>
</evidence>
<keyword evidence="9" id="KW-0812">Transmembrane</keyword>
<dbReference type="InterPro" id="IPR007507">
    <property type="entry name" value="Glycos_transf_N"/>
</dbReference>
<dbReference type="STRING" id="235279.HH_0640"/>
<dbReference type="eggNOG" id="COG1519">
    <property type="taxonomic scope" value="Bacteria"/>
</dbReference>
<feature type="active site" description="Proton acceptor" evidence="7">
    <location>
        <position position="74"/>
    </location>
</feature>
<evidence type="ECO:0000256" key="2">
    <source>
        <dbReference type="ARBA" id="ARBA00012621"/>
    </source>
</evidence>
<evidence type="ECO:0000256" key="4">
    <source>
        <dbReference type="ARBA" id="ARBA00022679"/>
    </source>
</evidence>
<dbReference type="GO" id="GO:0009245">
    <property type="term" value="P:lipid A biosynthetic process"/>
    <property type="evidence" value="ECO:0007669"/>
    <property type="project" value="TreeGrafter"/>
</dbReference>
<dbReference type="Pfam" id="PF04413">
    <property type="entry name" value="Glycos_transf_N"/>
    <property type="match status" value="1"/>
</dbReference>
<dbReference type="InterPro" id="IPR039901">
    <property type="entry name" value="Kdotransferase"/>
</dbReference>
<dbReference type="Gene3D" id="3.40.50.11720">
    <property type="entry name" value="3-Deoxy-D-manno-octulosonic-acid transferase, N-terminal domain"/>
    <property type="match status" value="1"/>
</dbReference>
<dbReference type="UniPathway" id="UPA00958"/>
<comment type="catalytic activity">
    <reaction evidence="6 9">
        <text>lipid IVA (E. coli) + CMP-3-deoxy-beta-D-manno-octulosonate = alpha-Kdo-(2-&gt;6)-lipid IVA (E. coli) + CMP + H(+)</text>
        <dbReference type="Rhea" id="RHEA:28066"/>
        <dbReference type="ChEBI" id="CHEBI:15378"/>
        <dbReference type="ChEBI" id="CHEBI:58603"/>
        <dbReference type="ChEBI" id="CHEBI:60364"/>
        <dbReference type="ChEBI" id="CHEBI:60377"/>
        <dbReference type="ChEBI" id="CHEBI:85987"/>
        <dbReference type="EC" id="2.4.99.12"/>
    </reaction>
</comment>
<keyword evidence="9" id="KW-0472">Membrane</keyword>
<evidence type="ECO:0000256" key="8">
    <source>
        <dbReference type="PIRSR" id="PIRSR639901-2"/>
    </source>
</evidence>
<dbReference type="PANTHER" id="PTHR42755">
    <property type="entry name" value="3-DEOXY-MANNO-OCTULOSONATE CYTIDYLYLTRANSFERASE"/>
    <property type="match status" value="1"/>
</dbReference>
<dbReference type="CAZy" id="GT30">
    <property type="family name" value="Glycosyltransferase Family 30"/>
</dbReference>
<keyword evidence="9" id="KW-0448">Lipopolysaccharide biosynthesis</keyword>
<dbReference type="NCBIfam" id="NF004389">
    <property type="entry name" value="PRK05749.1-5"/>
    <property type="match status" value="1"/>
</dbReference>
<keyword evidence="4 9" id="KW-0808">Transferase</keyword>
<dbReference type="GO" id="GO:0043842">
    <property type="term" value="F:Kdo transferase activity"/>
    <property type="evidence" value="ECO:0007669"/>
    <property type="project" value="UniProtKB-EC"/>
</dbReference>
<keyword evidence="9" id="KW-1133">Transmembrane helix</keyword>
<accession>Q7U327</accession>
<feature type="transmembrane region" description="Helical" evidence="9">
    <location>
        <begin position="20"/>
        <end position="42"/>
    </location>
</feature>
<evidence type="ECO:0000256" key="7">
    <source>
        <dbReference type="PIRSR" id="PIRSR639901-1"/>
    </source>
</evidence>
<dbReference type="GO" id="GO:0009244">
    <property type="term" value="P:lipopolysaccharide core region biosynthetic process"/>
    <property type="evidence" value="ECO:0007669"/>
    <property type="project" value="UniProtKB-UniRule"/>
</dbReference>
<protein>
    <recommendedName>
        <fullName evidence="3 9">3-deoxy-D-manno-octulosonic acid transferase</fullName>
        <shortName evidence="9">Kdo transferase</shortName>
        <ecNumber evidence="2 9">2.4.99.12</ecNumber>
    </recommendedName>
    <alternativeName>
        <fullName evidence="5 9">Lipid IV(A) 3-deoxy-D-manno-octulosonic acid transferase</fullName>
    </alternativeName>
</protein>
<sequence>MDRADSTKDLDKNKTPRFPFTYYCLCIILYLIALPILIANIFRAKHRESIPARFFYSSLDCEPQYWFHACSFGEIKSLEPLINASKTMPCTILITTITHTGFKEAKRLYQTHSADSQDTAHIVVRYLPFEIFLPLWSKSCRQLKTLVVTEAEIWQMLFYLAKSHRARTLLINARISNRSHKNYQRFAWFYQGIFNLIDEVLAQSQIDKERLENLGAHNVEVFGNLKTLNTPSLSAHYTKPSSAVFIGASTHRGEEKLILEAFKALKNAQKSSDNSALLLIAPRHPERFKEVYELSLRTFTNTTLFSQTHLNAHNADVIIIDTLGELNNLYAISDVVILGGGFAKIGGHNPLEPAYFHTKLISGEHIFNQYALFEEIEHYVLIPPQSLKDTLLRWESLPKSAIKTNSQDKLTTLIQKIY</sequence>
<dbReference type="AlphaFoldDB" id="Q7U327"/>
<comment type="similarity">
    <text evidence="9">Belongs to the glycosyltransferase group 1 family.</text>
</comment>